<dbReference type="AlphaFoldDB" id="T0IZQ6"/>
<proteinExistence type="predicted"/>
<reference evidence="1 2" key="1">
    <citation type="submission" date="2013-07" db="EMBL/GenBank/DDBJ databases">
        <title>Sulfurimonas hongkongensis AST-10 Genome Sequencing.</title>
        <authorList>
            <person name="Cai L."/>
            <person name="Zhang T."/>
        </authorList>
    </citation>
    <scope>NUCLEOTIDE SEQUENCE [LARGE SCALE GENOMIC DNA]</scope>
    <source>
        <strain evidence="1 2">AST-10</strain>
    </source>
</reference>
<name>T0IZQ6_9BACT</name>
<dbReference type="STRING" id="1172190.M947_11625"/>
<gene>
    <name evidence="1" type="ORF">M947_11625</name>
</gene>
<protein>
    <submittedName>
        <fullName evidence="1">Uncharacterized protein</fullName>
    </submittedName>
</protein>
<organism evidence="1 2">
    <name type="scientific">Sulfurimonas hongkongensis</name>
    <dbReference type="NCBI Taxonomy" id="1172190"/>
    <lineage>
        <taxon>Bacteria</taxon>
        <taxon>Pseudomonadati</taxon>
        <taxon>Campylobacterota</taxon>
        <taxon>Epsilonproteobacteria</taxon>
        <taxon>Campylobacterales</taxon>
        <taxon>Sulfurimonadaceae</taxon>
        <taxon>Sulfurimonas</taxon>
    </lineage>
</organism>
<comment type="caution">
    <text evidence="1">The sequence shown here is derived from an EMBL/GenBank/DDBJ whole genome shotgun (WGS) entry which is preliminary data.</text>
</comment>
<accession>T0IZQ6</accession>
<dbReference type="Proteomes" id="UP000015520">
    <property type="component" value="Unassembled WGS sequence"/>
</dbReference>
<evidence type="ECO:0000313" key="2">
    <source>
        <dbReference type="Proteomes" id="UP000015520"/>
    </source>
</evidence>
<sequence length="48" mass="5135">MAVVVHFLEPRTCSGLLGLKVTLASNKFEVPTRGSDKFCPVGGSEKLD</sequence>
<evidence type="ECO:0000313" key="1">
    <source>
        <dbReference type="EMBL" id="EQB34280.1"/>
    </source>
</evidence>
<keyword evidence="2" id="KW-1185">Reference proteome</keyword>
<dbReference type="EMBL" id="AUPZ01000023">
    <property type="protein sequence ID" value="EQB34280.1"/>
    <property type="molecule type" value="Genomic_DNA"/>
</dbReference>